<gene>
    <name evidence="2" type="ORF">I7X12_05105</name>
</gene>
<dbReference type="KEGG" id="hlt:I7X12_05105"/>
<evidence type="ECO:0000313" key="2">
    <source>
        <dbReference type="EMBL" id="QPV64010.1"/>
    </source>
</evidence>
<reference evidence="2 3" key="1">
    <citation type="submission" date="2020-12" db="EMBL/GenBank/DDBJ databases">
        <title>Halosimplex halophilum sp. nov. and Halosimplex salinum sp. nov., two new members of the genus Halosimplex.</title>
        <authorList>
            <person name="Cui H.L."/>
        </authorList>
    </citation>
    <scope>NUCLEOTIDE SEQUENCE [LARGE SCALE GENOMIC DNA]</scope>
    <source>
        <strain evidence="2 3">YGH94</strain>
    </source>
</reference>
<sequence>MTGGSPGTGEATALALAEGGADVGEDDVAVTTIDPAEVRSEFASESGESFEERFEKGEASEPTEIADAVRFAAEQDPSMVSEMDLYRRDKLTFF</sequence>
<dbReference type="AlphaFoldDB" id="A0A7T3G0A0"/>
<protein>
    <recommendedName>
        <fullName evidence="4">Short chain dehydrogenase</fullName>
    </recommendedName>
</protein>
<evidence type="ECO:0000256" key="1">
    <source>
        <dbReference type="SAM" id="MobiDB-lite"/>
    </source>
</evidence>
<keyword evidence="3" id="KW-1185">Reference proteome</keyword>
<feature type="region of interest" description="Disordered" evidence="1">
    <location>
        <begin position="39"/>
        <end position="61"/>
    </location>
</feature>
<dbReference type="Gene3D" id="3.40.50.720">
    <property type="entry name" value="NAD(P)-binding Rossmann-like Domain"/>
    <property type="match status" value="1"/>
</dbReference>
<organism evidence="2 3">
    <name type="scientific">Halosimplex litoreum</name>
    <dbReference type="NCBI Taxonomy" id="1198301"/>
    <lineage>
        <taxon>Archaea</taxon>
        <taxon>Methanobacteriati</taxon>
        <taxon>Methanobacteriota</taxon>
        <taxon>Stenosarchaea group</taxon>
        <taxon>Halobacteria</taxon>
        <taxon>Halobacteriales</taxon>
        <taxon>Haloarculaceae</taxon>
        <taxon>Halosimplex</taxon>
    </lineage>
</organism>
<proteinExistence type="predicted"/>
<dbReference type="GeneID" id="60587848"/>
<dbReference type="EMBL" id="CP065856">
    <property type="protein sequence ID" value="QPV64010.1"/>
    <property type="molecule type" value="Genomic_DNA"/>
</dbReference>
<dbReference type="Proteomes" id="UP000595001">
    <property type="component" value="Chromosome"/>
</dbReference>
<dbReference type="RefSeq" id="WP_198062785.1">
    <property type="nucleotide sequence ID" value="NZ_CP065856.1"/>
</dbReference>
<name>A0A7T3G0A0_9EURY</name>
<accession>A0A7T3G0A0</accession>
<evidence type="ECO:0008006" key="4">
    <source>
        <dbReference type="Google" id="ProtNLM"/>
    </source>
</evidence>
<feature type="compositionally biased region" description="Basic and acidic residues" evidence="1">
    <location>
        <begin position="50"/>
        <end position="59"/>
    </location>
</feature>
<evidence type="ECO:0000313" key="3">
    <source>
        <dbReference type="Proteomes" id="UP000595001"/>
    </source>
</evidence>